<evidence type="ECO:0000259" key="5">
    <source>
        <dbReference type="Pfam" id="PF01551"/>
    </source>
</evidence>
<feature type="coiled-coil region" evidence="2">
    <location>
        <begin position="41"/>
        <end position="131"/>
    </location>
</feature>
<protein>
    <submittedName>
        <fullName evidence="6">M23 family metallopeptidase</fullName>
    </submittedName>
</protein>
<dbReference type="SUPFAM" id="SSF51261">
    <property type="entry name" value="Duplicated hybrid motif"/>
    <property type="match status" value="1"/>
</dbReference>
<dbReference type="Gene3D" id="2.70.70.10">
    <property type="entry name" value="Glucose Permease (Domain IIA)"/>
    <property type="match status" value="1"/>
</dbReference>
<sequence length="419" mass="45455">MLHRGRFHGSGARRVVLALTAATLAVLMPVAGLAANPQEKKDAVDERVEELTREFQGLDEKLARVIAEKEAAEEAMPAAEDALSQAEDELAEAQREDEELAARMTSAQNAQEDLRAEIDAGEQELADSQGAVTRIARQAYQNSGVTSDLALLLQMASSDTGAQGLGRVDSAVRSQQRTITRLSEQRTTNRNNQDRLDAIAVEIEDLKEEAAAAVLTKAAAENDARQRKTDLDSLIDTKDRASQTIEDNRAKTEEELKNQQEEQERLAEEVEKWEREAEERGETLPGNGELRNPAPGYPVTSPFGYRIHPITGSRRLHTGTDFGIPCGDPVRASGDGIVVSSGWAGGYGNRVVISHGKVDGKTIASTYSHNTRNTVRAGDRVSQGDVISRAGTTGSSTGCHLHFEIMQSGAYVNPMPFIQ</sequence>
<dbReference type="InterPro" id="IPR050570">
    <property type="entry name" value="Cell_wall_metabolism_enzyme"/>
</dbReference>
<accession>A0ABP8JM56</accession>
<organism evidence="6 7">
    <name type="scientific">Brevibacterium pityocampae</name>
    <dbReference type="NCBI Taxonomy" id="506594"/>
    <lineage>
        <taxon>Bacteria</taxon>
        <taxon>Bacillati</taxon>
        <taxon>Actinomycetota</taxon>
        <taxon>Actinomycetes</taxon>
        <taxon>Micrococcales</taxon>
        <taxon>Brevibacteriaceae</taxon>
        <taxon>Brevibacterium</taxon>
    </lineage>
</organism>
<dbReference type="PANTHER" id="PTHR21666">
    <property type="entry name" value="PEPTIDASE-RELATED"/>
    <property type="match status" value="1"/>
</dbReference>
<dbReference type="EMBL" id="BAABGL010000015">
    <property type="protein sequence ID" value="GAA4392713.1"/>
    <property type="molecule type" value="Genomic_DNA"/>
</dbReference>
<keyword evidence="2" id="KW-0175">Coiled coil</keyword>
<keyword evidence="1 4" id="KW-0732">Signal</keyword>
<evidence type="ECO:0000256" key="3">
    <source>
        <dbReference type="SAM" id="MobiDB-lite"/>
    </source>
</evidence>
<feature type="chain" id="PRO_5045628333" evidence="4">
    <location>
        <begin position="35"/>
        <end position="419"/>
    </location>
</feature>
<feature type="domain" description="M23ase beta-sheet core" evidence="5">
    <location>
        <begin position="316"/>
        <end position="414"/>
    </location>
</feature>
<feature type="compositionally biased region" description="Basic and acidic residues" evidence="3">
    <location>
        <begin position="234"/>
        <end position="282"/>
    </location>
</feature>
<evidence type="ECO:0000313" key="7">
    <source>
        <dbReference type="Proteomes" id="UP001500642"/>
    </source>
</evidence>
<evidence type="ECO:0000256" key="4">
    <source>
        <dbReference type="SAM" id="SignalP"/>
    </source>
</evidence>
<keyword evidence="7" id="KW-1185">Reference proteome</keyword>
<dbReference type="InterPro" id="IPR016047">
    <property type="entry name" value="M23ase_b-sheet_dom"/>
</dbReference>
<name>A0ABP8JM56_9MICO</name>
<reference evidence="7" key="1">
    <citation type="journal article" date="2019" name="Int. J. Syst. Evol. Microbiol.">
        <title>The Global Catalogue of Microorganisms (GCM) 10K type strain sequencing project: providing services to taxonomists for standard genome sequencing and annotation.</title>
        <authorList>
            <consortium name="The Broad Institute Genomics Platform"/>
            <consortium name="The Broad Institute Genome Sequencing Center for Infectious Disease"/>
            <person name="Wu L."/>
            <person name="Ma J."/>
        </authorList>
    </citation>
    <scope>NUCLEOTIDE SEQUENCE [LARGE SCALE GENOMIC DNA]</scope>
    <source>
        <strain evidence="7">JCM 17808</strain>
    </source>
</reference>
<comment type="caution">
    <text evidence="6">The sequence shown here is derived from an EMBL/GenBank/DDBJ whole genome shotgun (WGS) entry which is preliminary data.</text>
</comment>
<feature type="signal peptide" evidence="4">
    <location>
        <begin position="1"/>
        <end position="34"/>
    </location>
</feature>
<dbReference type="PANTHER" id="PTHR21666:SF289">
    <property type="entry name" value="L-ALA--D-GLU ENDOPEPTIDASE"/>
    <property type="match status" value="1"/>
</dbReference>
<proteinExistence type="predicted"/>
<dbReference type="Proteomes" id="UP001500642">
    <property type="component" value="Unassembled WGS sequence"/>
</dbReference>
<evidence type="ECO:0000256" key="1">
    <source>
        <dbReference type="ARBA" id="ARBA00022729"/>
    </source>
</evidence>
<feature type="region of interest" description="Disordered" evidence="3">
    <location>
        <begin position="234"/>
        <end position="295"/>
    </location>
</feature>
<dbReference type="Pfam" id="PF01551">
    <property type="entry name" value="Peptidase_M23"/>
    <property type="match status" value="1"/>
</dbReference>
<evidence type="ECO:0000256" key="2">
    <source>
        <dbReference type="SAM" id="Coils"/>
    </source>
</evidence>
<dbReference type="Gene3D" id="6.10.250.3150">
    <property type="match status" value="1"/>
</dbReference>
<evidence type="ECO:0000313" key="6">
    <source>
        <dbReference type="EMBL" id="GAA4392713.1"/>
    </source>
</evidence>
<dbReference type="CDD" id="cd12797">
    <property type="entry name" value="M23_peptidase"/>
    <property type="match status" value="1"/>
</dbReference>
<gene>
    <name evidence="6" type="ORF">GCM10023167_21190</name>
</gene>
<dbReference type="InterPro" id="IPR011055">
    <property type="entry name" value="Dup_hybrid_motif"/>
</dbReference>